<dbReference type="OrthoDB" id="230260at2"/>
<keyword evidence="7 10" id="KW-0472">Membrane</keyword>
<keyword evidence="13" id="KW-1185">Reference proteome</keyword>
<dbReference type="GO" id="GO:0004713">
    <property type="term" value="F:protein tyrosine kinase activity"/>
    <property type="evidence" value="ECO:0007669"/>
    <property type="project" value="TreeGrafter"/>
</dbReference>
<name>A0A327MAU6_9PROT</name>
<dbReference type="GO" id="GO:0005886">
    <property type="term" value="C:plasma membrane"/>
    <property type="evidence" value="ECO:0007669"/>
    <property type="project" value="UniProtKB-SubCell"/>
</dbReference>
<dbReference type="InterPro" id="IPR003856">
    <property type="entry name" value="LPS_length_determ_N"/>
</dbReference>
<keyword evidence="5" id="KW-0067">ATP-binding</keyword>
<sequence>MLLMCSSHPCEKILRSWHVPARSWYVAVARIEGPEAMFFAADANFDRFTNREAFSLSDLTKSLRQRKLLLLAMCGIGALGGLAFSRVLTPSYFAEATMVAEPPSVRTRTVSELAPDGVQMPPDPAITRTTVETVSSPLIIDRALRSLPPAIQATLTREALGDSNGKPSWSPCAPGAAGLVGHLPAVLQQPAQTVCDFFTPPAEPASNEPAEVQERRRLAAYVAKKLQVDNTGRSYTVRVAYTASDPQVAAAMANAVVNQYLAYRTELTSQNNEETAATLEAKLASLSEELRAAERNTQQMREQVRLQELRSGALTQQQATELMTGLLTVRMKLTNAEARLDAASKGSGSAGGAAATEVLSSPTIQQLRKQEAELDRQEAQLSSTLGPSHPNVRSVRQELSQTRRLIAEEVSRVTRSLQTEVNAARRQEVNIVETLRQQEKAIAANADAHAALRQAERQATALAQVYDHFLLRQRELNGRRDLPELSTRLLSAATVPLKPNGATASTLTGLGGLGGLLIGSSIAVYRGRRQRQNDPVILGQQALSDALDVTYLPKIPHHRGSISRFVSENPYSPYAEALHWARASLQVRLEGMSRRVIMVTSSQPGEGKSSFCMALAAALTLTKQTAVVVDCDLRKPQPAALPQQSSHLTEWRDLPEEDSDLEVRMYWAGAEHPNMVRFSAAVAHPHVILSSPKFRALINSLAANFDYVILDTPPLSVASDSLFVGYNADECLMVTKWRSTPLSTVRAGVADLRARGIRVSGLIVNQAEMTDTTGLNRPLLRGAASADASAYRYPPRAIPLDHSSAAETERA</sequence>
<evidence type="ECO:0000256" key="3">
    <source>
        <dbReference type="ARBA" id="ARBA00022692"/>
    </source>
</evidence>
<dbReference type="PANTHER" id="PTHR32309">
    <property type="entry name" value="TYROSINE-PROTEIN KINASE"/>
    <property type="match status" value="1"/>
</dbReference>
<protein>
    <recommendedName>
        <fullName evidence="11">Polysaccharide chain length determinant N-terminal domain-containing protein</fullName>
    </recommendedName>
</protein>
<dbReference type="AlphaFoldDB" id="A0A327MAU6"/>
<dbReference type="InterPro" id="IPR033756">
    <property type="entry name" value="YlxH/NBP35"/>
</dbReference>
<feature type="coiled-coil region" evidence="8">
    <location>
        <begin position="269"/>
        <end position="310"/>
    </location>
</feature>
<dbReference type="Pfam" id="PF10609">
    <property type="entry name" value="ParA"/>
    <property type="match status" value="1"/>
</dbReference>
<evidence type="ECO:0000256" key="1">
    <source>
        <dbReference type="ARBA" id="ARBA00004651"/>
    </source>
</evidence>
<dbReference type="Gene3D" id="3.40.50.300">
    <property type="entry name" value="P-loop containing nucleotide triphosphate hydrolases"/>
    <property type="match status" value="1"/>
</dbReference>
<feature type="compositionally biased region" description="Basic and acidic residues" evidence="9">
    <location>
        <begin position="368"/>
        <end position="378"/>
    </location>
</feature>
<dbReference type="InterPro" id="IPR050445">
    <property type="entry name" value="Bact_polysacc_biosynth/exp"/>
</dbReference>
<keyword evidence="2" id="KW-1003">Cell membrane</keyword>
<evidence type="ECO:0000313" key="13">
    <source>
        <dbReference type="Proteomes" id="UP000249065"/>
    </source>
</evidence>
<evidence type="ECO:0000256" key="8">
    <source>
        <dbReference type="SAM" id="Coils"/>
    </source>
</evidence>
<organism evidence="12 13">
    <name type="scientific">Roseicella frigidaeris</name>
    <dbReference type="NCBI Taxonomy" id="2230885"/>
    <lineage>
        <taxon>Bacteria</taxon>
        <taxon>Pseudomonadati</taxon>
        <taxon>Pseudomonadota</taxon>
        <taxon>Alphaproteobacteria</taxon>
        <taxon>Acetobacterales</taxon>
        <taxon>Roseomonadaceae</taxon>
        <taxon>Roseicella</taxon>
    </lineage>
</organism>
<dbReference type="InterPro" id="IPR005702">
    <property type="entry name" value="Wzc-like_C"/>
</dbReference>
<evidence type="ECO:0000256" key="10">
    <source>
        <dbReference type="SAM" id="Phobius"/>
    </source>
</evidence>
<feature type="domain" description="Polysaccharide chain length determinant N-terminal" evidence="11">
    <location>
        <begin position="54"/>
        <end position="146"/>
    </location>
</feature>
<reference evidence="13" key="1">
    <citation type="submission" date="2018-06" db="EMBL/GenBank/DDBJ databases">
        <authorList>
            <person name="Khan S.A."/>
        </authorList>
    </citation>
    <scope>NUCLEOTIDE SEQUENCE [LARGE SCALE GENOMIC DNA]</scope>
    <source>
        <strain evidence="13">DB-1506</strain>
    </source>
</reference>
<keyword evidence="8" id="KW-0175">Coiled coil</keyword>
<dbReference type="InterPro" id="IPR027417">
    <property type="entry name" value="P-loop_NTPase"/>
</dbReference>
<comment type="caution">
    <text evidence="12">The sequence shown here is derived from an EMBL/GenBank/DDBJ whole genome shotgun (WGS) entry which is preliminary data.</text>
</comment>
<evidence type="ECO:0000259" key="11">
    <source>
        <dbReference type="Pfam" id="PF02706"/>
    </source>
</evidence>
<gene>
    <name evidence="12" type="ORF">DOO78_08640</name>
</gene>
<dbReference type="CDD" id="cd05387">
    <property type="entry name" value="BY-kinase"/>
    <property type="match status" value="1"/>
</dbReference>
<evidence type="ECO:0000256" key="5">
    <source>
        <dbReference type="ARBA" id="ARBA00022840"/>
    </source>
</evidence>
<feature type="region of interest" description="Disordered" evidence="9">
    <location>
        <begin position="343"/>
        <end position="393"/>
    </location>
</feature>
<dbReference type="SUPFAM" id="SSF52540">
    <property type="entry name" value="P-loop containing nucleoside triphosphate hydrolases"/>
    <property type="match status" value="1"/>
</dbReference>
<evidence type="ECO:0000256" key="9">
    <source>
        <dbReference type="SAM" id="MobiDB-lite"/>
    </source>
</evidence>
<dbReference type="PANTHER" id="PTHR32309:SF13">
    <property type="entry name" value="FERRIC ENTEROBACTIN TRANSPORT PROTEIN FEPE"/>
    <property type="match status" value="1"/>
</dbReference>
<keyword evidence="3 10" id="KW-0812">Transmembrane</keyword>
<dbReference type="GO" id="GO:0005524">
    <property type="term" value="F:ATP binding"/>
    <property type="evidence" value="ECO:0007669"/>
    <property type="project" value="UniProtKB-KW"/>
</dbReference>
<evidence type="ECO:0000256" key="2">
    <source>
        <dbReference type="ARBA" id="ARBA00022475"/>
    </source>
</evidence>
<feature type="compositionally biased region" description="Low complexity" evidence="9">
    <location>
        <begin position="343"/>
        <end position="355"/>
    </location>
</feature>
<feature type="transmembrane region" description="Helical" evidence="10">
    <location>
        <begin position="68"/>
        <end position="88"/>
    </location>
</feature>
<evidence type="ECO:0000256" key="6">
    <source>
        <dbReference type="ARBA" id="ARBA00022989"/>
    </source>
</evidence>
<feature type="compositionally biased region" description="Polar residues" evidence="9">
    <location>
        <begin position="358"/>
        <end position="367"/>
    </location>
</feature>
<evidence type="ECO:0000313" key="12">
    <source>
        <dbReference type="EMBL" id="RAI59647.1"/>
    </source>
</evidence>
<dbReference type="Pfam" id="PF02706">
    <property type="entry name" value="Wzz"/>
    <property type="match status" value="1"/>
</dbReference>
<dbReference type="EMBL" id="QLIX01000004">
    <property type="protein sequence ID" value="RAI59647.1"/>
    <property type="molecule type" value="Genomic_DNA"/>
</dbReference>
<evidence type="ECO:0000256" key="7">
    <source>
        <dbReference type="ARBA" id="ARBA00023136"/>
    </source>
</evidence>
<keyword evidence="6 10" id="KW-1133">Transmembrane helix</keyword>
<dbReference type="Proteomes" id="UP000249065">
    <property type="component" value="Unassembled WGS sequence"/>
</dbReference>
<proteinExistence type="predicted"/>
<comment type="subcellular location">
    <subcellularLocation>
        <location evidence="1">Cell membrane</location>
        <topology evidence="1">Multi-pass membrane protein</topology>
    </subcellularLocation>
</comment>
<evidence type="ECO:0000256" key="4">
    <source>
        <dbReference type="ARBA" id="ARBA00022741"/>
    </source>
</evidence>
<accession>A0A327MAU6</accession>
<keyword evidence="4" id="KW-0547">Nucleotide-binding</keyword>